<comment type="caution">
    <text evidence="1">The sequence shown here is derived from an EMBL/GenBank/DDBJ whole genome shotgun (WGS) entry which is preliminary data.</text>
</comment>
<evidence type="ECO:0000313" key="2">
    <source>
        <dbReference type="Proteomes" id="UP000191160"/>
    </source>
</evidence>
<dbReference type="Proteomes" id="UP000191160">
    <property type="component" value="Unassembled WGS sequence"/>
</dbReference>
<keyword evidence="2" id="KW-1185">Reference proteome</keyword>
<dbReference type="RefSeq" id="WP_078190214.1">
    <property type="nucleotide sequence ID" value="NZ_JAMCOZ010000003.1"/>
</dbReference>
<gene>
    <name evidence="1" type="ORF">B1202_08855</name>
</gene>
<accession>A0A1T1GYA0</accession>
<name>A0A1T1GYA0_9GAMM</name>
<organism evidence="1 2">
    <name type="scientific">Acinetobacter amyesii</name>
    <dbReference type="NCBI Taxonomy" id="2942470"/>
    <lineage>
        <taxon>Bacteria</taxon>
        <taxon>Pseudomonadati</taxon>
        <taxon>Pseudomonadota</taxon>
        <taxon>Gammaproteobacteria</taxon>
        <taxon>Moraxellales</taxon>
        <taxon>Moraxellaceae</taxon>
        <taxon>Acinetobacter</taxon>
    </lineage>
</organism>
<protein>
    <submittedName>
        <fullName evidence="1">Uncharacterized protein</fullName>
    </submittedName>
</protein>
<dbReference type="EMBL" id="MVKX01000005">
    <property type="protein sequence ID" value="OOV82564.1"/>
    <property type="molecule type" value="Genomic_DNA"/>
</dbReference>
<dbReference type="AlphaFoldDB" id="A0A1T1GYA0"/>
<proteinExistence type="predicted"/>
<reference evidence="1 2" key="1">
    <citation type="submission" date="2017-02" db="EMBL/GenBank/DDBJ databases">
        <title>Acinetobacter sp. ANC 4945, whole genome shotgun sequencing project.</title>
        <authorList>
            <person name="Radolfova-Krizova L."/>
            <person name="Al Atrouni A."/>
            <person name="Nemec A."/>
        </authorList>
    </citation>
    <scope>NUCLEOTIDE SEQUENCE [LARGE SCALE GENOMIC DNA]</scope>
    <source>
        <strain evidence="1 2">ANC 4945</strain>
    </source>
</reference>
<evidence type="ECO:0000313" key="1">
    <source>
        <dbReference type="EMBL" id="OOV82564.1"/>
    </source>
</evidence>
<sequence>MVVPFHLSAKLLQLEPVLDQHWRSIVSEVCTDLDQSNLAQIQQVLLPKGIRWESSSQSYQLDVPMNLGMLMKVLKYDVMREHAQYLATQLEELRTLTMSIQVAQKLDENISYINKIDAEEDFELQHEKNVLHRHFILNAAQIIREMDLIVPSDARQLTAQQVKIFLIEIFLKSHVLGQVFDASIPKSSEVWQHPIFKYYLKREQKIRYLQIVQTSEFIYILSPDLDWTTQYSATRFLSTKHNDALADEVFDGAAIDLNTALENQQIEQLKIQVSKLASIAGFIHLDLQNLMQQLHIRVDKHLLLMLHVEDATQQLATVLPTFEQQFNALILKPLHQTVQYQLNEQIQHDFVFFHSMQISQKLITSLKVLSSCPKFEASLELKRLRLQLQAWQVLLLKRRAQIFHVQNEDDWGFHHQQSQQIYMALKALLQSVDDQQKIFATEATVENMGTHGAHVGFSKRMTKTGDYESLEADALKVQQQKKRQTYMQVLMLLKEHASQLVNLDFEPCENALNLQSFSDQRYFAISAGENGLNALPKILELSVNFFDFNLEKFAENLKN</sequence>